<dbReference type="AlphaFoldDB" id="A0A7R8XHK3"/>
<dbReference type="GO" id="GO:0005829">
    <property type="term" value="C:cytosol"/>
    <property type="evidence" value="ECO:0007669"/>
    <property type="project" value="TreeGrafter"/>
</dbReference>
<dbReference type="Gene3D" id="3.30.200.20">
    <property type="entry name" value="Phosphorylase Kinase, domain 1"/>
    <property type="match status" value="1"/>
</dbReference>
<evidence type="ECO:0000256" key="5">
    <source>
        <dbReference type="PROSITE-ProRule" id="PRU10141"/>
    </source>
</evidence>
<evidence type="ECO:0000259" key="7">
    <source>
        <dbReference type="PROSITE" id="PS50011"/>
    </source>
</evidence>
<dbReference type="FunFam" id="1.10.510.10:FF:000493">
    <property type="entry name" value="serine/threonine-protein kinase unc-51 isoform X2"/>
    <property type="match status" value="1"/>
</dbReference>
<keyword evidence="9" id="KW-1185">Reference proteome</keyword>
<feature type="region of interest" description="Disordered" evidence="6">
    <location>
        <begin position="455"/>
        <end position="498"/>
    </location>
</feature>
<dbReference type="InterPro" id="IPR008271">
    <property type="entry name" value="Ser/Thr_kinase_AS"/>
</dbReference>
<dbReference type="Proteomes" id="UP000677054">
    <property type="component" value="Unassembled WGS sequence"/>
</dbReference>
<dbReference type="EMBL" id="LR900953">
    <property type="protein sequence ID" value="CAD7247379.1"/>
    <property type="molecule type" value="Genomic_DNA"/>
</dbReference>
<feature type="compositionally biased region" description="Basic and acidic residues" evidence="6">
    <location>
        <begin position="33"/>
        <end position="48"/>
    </location>
</feature>
<dbReference type="PANTHER" id="PTHR24348:SF22">
    <property type="entry name" value="NON-SPECIFIC SERINE_THREONINE PROTEIN KINASE"/>
    <property type="match status" value="1"/>
</dbReference>
<dbReference type="Pfam" id="PF00069">
    <property type="entry name" value="Pkinase"/>
    <property type="match status" value="1"/>
</dbReference>
<evidence type="ECO:0000256" key="6">
    <source>
        <dbReference type="SAM" id="MobiDB-lite"/>
    </source>
</evidence>
<keyword evidence="1" id="KW-0808">Transferase</keyword>
<accession>A0A7R8XHK3</accession>
<evidence type="ECO:0000256" key="3">
    <source>
        <dbReference type="ARBA" id="ARBA00022777"/>
    </source>
</evidence>
<feature type="compositionally biased region" description="Low complexity" evidence="6">
    <location>
        <begin position="663"/>
        <end position="678"/>
    </location>
</feature>
<dbReference type="GO" id="GO:0034045">
    <property type="term" value="C:phagophore assembly site membrane"/>
    <property type="evidence" value="ECO:0007669"/>
    <property type="project" value="TreeGrafter"/>
</dbReference>
<dbReference type="EMBL" id="CAJPEV010001436">
    <property type="protein sequence ID" value="CAG0892641.1"/>
    <property type="molecule type" value="Genomic_DNA"/>
</dbReference>
<dbReference type="GO" id="GO:0005776">
    <property type="term" value="C:autophagosome"/>
    <property type="evidence" value="ECO:0007669"/>
    <property type="project" value="TreeGrafter"/>
</dbReference>
<dbReference type="PROSITE" id="PS00108">
    <property type="entry name" value="PROTEIN_KINASE_ST"/>
    <property type="match status" value="1"/>
</dbReference>
<dbReference type="SMART" id="SM00220">
    <property type="entry name" value="S_TKc"/>
    <property type="match status" value="1"/>
</dbReference>
<dbReference type="InterPro" id="IPR017441">
    <property type="entry name" value="Protein_kinase_ATP_BS"/>
</dbReference>
<feature type="compositionally biased region" description="Low complexity" evidence="6">
    <location>
        <begin position="557"/>
        <end position="568"/>
    </location>
</feature>
<feature type="binding site" evidence="5">
    <location>
        <position position="218"/>
    </location>
    <ligand>
        <name>ATP</name>
        <dbReference type="ChEBI" id="CHEBI:30616"/>
    </ligand>
</feature>
<dbReference type="InterPro" id="IPR011009">
    <property type="entry name" value="Kinase-like_dom_sf"/>
</dbReference>
<evidence type="ECO:0000313" key="9">
    <source>
        <dbReference type="Proteomes" id="UP000677054"/>
    </source>
</evidence>
<dbReference type="GO" id="GO:0042594">
    <property type="term" value="P:response to starvation"/>
    <property type="evidence" value="ECO:0007669"/>
    <property type="project" value="TreeGrafter"/>
</dbReference>
<dbReference type="InterPro" id="IPR045269">
    <property type="entry name" value="Atg1-like"/>
</dbReference>
<feature type="region of interest" description="Disordered" evidence="6">
    <location>
        <begin position="1"/>
        <end position="57"/>
    </location>
</feature>
<dbReference type="CDD" id="cd14120">
    <property type="entry name" value="STKc_ULK1_2-like"/>
    <property type="match status" value="1"/>
</dbReference>
<dbReference type="SUPFAM" id="SSF56112">
    <property type="entry name" value="Protein kinase-like (PK-like)"/>
    <property type="match status" value="1"/>
</dbReference>
<protein>
    <recommendedName>
        <fullName evidence="7">Protein kinase domain-containing protein</fullName>
    </recommendedName>
</protein>
<evidence type="ECO:0000256" key="4">
    <source>
        <dbReference type="ARBA" id="ARBA00022840"/>
    </source>
</evidence>
<dbReference type="GO" id="GO:0010508">
    <property type="term" value="P:positive regulation of autophagy"/>
    <property type="evidence" value="ECO:0007669"/>
    <property type="project" value="TreeGrafter"/>
</dbReference>
<gene>
    <name evidence="8" type="ORF">DSTB1V02_LOCUS7210</name>
</gene>
<feature type="domain" description="Protein kinase" evidence="7">
    <location>
        <begin position="188"/>
        <end position="455"/>
    </location>
</feature>
<organism evidence="8">
    <name type="scientific">Darwinula stevensoni</name>
    <dbReference type="NCBI Taxonomy" id="69355"/>
    <lineage>
        <taxon>Eukaryota</taxon>
        <taxon>Metazoa</taxon>
        <taxon>Ecdysozoa</taxon>
        <taxon>Arthropoda</taxon>
        <taxon>Crustacea</taxon>
        <taxon>Oligostraca</taxon>
        <taxon>Ostracoda</taxon>
        <taxon>Podocopa</taxon>
        <taxon>Podocopida</taxon>
        <taxon>Darwinulocopina</taxon>
        <taxon>Darwinuloidea</taxon>
        <taxon>Darwinulidae</taxon>
        <taxon>Darwinula</taxon>
    </lineage>
</organism>
<feature type="region of interest" description="Disordered" evidence="6">
    <location>
        <begin position="534"/>
        <end position="678"/>
    </location>
</feature>
<dbReference type="OrthoDB" id="346907at2759"/>
<dbReference type="PROSITE" id="PS00107">
    <property type="entry name" value="PROTEIN_KINASE_ATP"/>
    <property type="match status" value="1"/>
</dbReference>
<dbReference type="Gene3D" id="1.10.510.10">
    <property type="entry name" value="Transferase(Phosphotransferase) domain 1"/>
    <property type="match status" value="1"/>
</dbReference>
<dbReference type="FunFam" id="3.30.200.20:FF:000149">
    <property type="entry name" value="serine/threonine-protein kinase unc-51 isoform X1"/>
    <property type="match status" value="1"/>
</dbReference>
<dbReference type="GO" id="GO:0034727">
    <property type="term" value="P:piecemeal microautophagy of the nucleus"/>
    <property type="evidence" value="ECO:0007669"/>
    <property type="project" value="TreeGrafter"/>
</dbReference>
<dbReference type="PROSITE" id="PS50011">
    <property type="entry name" value="PROTEIN_KINASE_DOM"/>
    <property type="match status" value="1"/>
</dbReference>
<dbReference type="GO" id="GO:0061709">
    <property type="term" value="P:reticulophagy"/>
    <property type="evidence" value="ECO:0007669"/>
    <property type="project" value="TreeGrafter"/>
</dbReference>
<sequence length="1002" mass="108884">MHFPLAGSADDVTSSDRQGCHGRKGRGWTTSEVWERNRKTDEEDRMEKTGASSRPHVDLLLTSINPPSPVHHFLPSATSSYPPPPPTHHLHLSSTSFCPPPPPTHHLHLPSTSTYPPPPPVLHASQSGAWSLSIHPPAVIHLFSRLPPPLIRFSVAWKGEARRSPTEAPFASAKHACQNMETVGEYEYSTKDLIGHGAFAVVFKGRHKQRKQDEVAVKSITKKNLGKSQSLLSKEISILRELRDVHHENIVSLLDCKETGNHVHLVMEYCNGGDLADYLQIKGTLSEDTICLFLRQLGNAMKALNAKGIVHRDLKPQNILLSHRGGKKSHPKPHEITLKIADFGFARFLQDGVMAATLCGSPMYMAPEVIMSQGYDSRADLWSLGTITFQCLVGKAPFTAPSPQALRSFYEKNPNLSPKIPSGTSQALGDLLKRLLKRNPEERLDVPGLMAHPFLRLSPSQPTPIPVPSRSPSLSPSRPLVTFPASPSPPTGAGASPPLAVISEQESYEQPSSGSRGSPEEAEDFVLVDYNLTEQRMDCPSPGSRIRWSKSKGRGGSQSQSSSPGGSINQEPIPVPSMRDSSQDGYADVDSSPRRSGGRGRSFSVPSPQMSPCGTRRQAGATSPIAMRRVGSGDIASLSPPSLQFTLSTSPPPGGAYRRRRPSASSTPPSVSPSNVPAPILRKSSGAYGVGGSCPYLLGAALGDQPAKIPMPLQMDPMLSRGTLHFHEELRRSQTMDGPLFREVERGALVRRPSLSTLVASGSPSPPPAGAIEGPIAFVAPALTEDTIMEREHNETLARLQLVLALSDAILELSGSRHLSQMMSTGSSTAMEREKEFLTTKGEQLALYLKACHLLAAALHLAREELGRARLQRSPAVRQVVHDLNTRFHESVENVQGVYKACEGSLSRSDLHDCLSRISADRLLYDHAIELCQGAALDELMETGAVASIGRRYQVAQILLHYLAQTLPHPRDKSLLMNYKAAVEKRLTVLEHQGHVHAYDSS</sequence>
<feature type="compositionally biased region" description="Polar residues" evidence="6">
    <location>
        <begin position="639"/>
        <end position="649"/>
    </location>
</feature>
<dbReference type="GO" id="GO:0000045">
    <property type="term" value="P:autophagosome assembly"/>
    <property type="evidence" value="ECO:0007669"/>
    <property type="project" value="TreeGrafter"/>
</dbReference>
<feature type="region of interest" description="Disordered" evidence="6">
    <location>
        <begin position="78"/>
        <end position="120"/>
    </location>
</feature>
<evidence type="ECO:0000313" key="8">
    <source>
        <dbReference type="EMBL" id="CAD7247379.1"/>
    </source>
</evidence>
<dbReference type="GO" id="GO:0004674">
    <property type="term" value="F:protein serine/threonine kinase activity"/>
    <property type="evidence" value="ECO:0007669"/>
    <property type="project" value="InterPro"/>
</dbReference>
<reference evidence="8" key="1">
    <citation type="submission" date="2020-11" db="EMBL/GenBank/DDBJ databases">
        <authorList>
            <person name="Tran Van P."/>
        </authorList>
    </citation>
    <scope>NUCLEOTIDE SEQUENCE</scope>
</reference>
<dbReference type="GO" id="GO:0000422">
    <property type="term" value="P:autophagy of mitochondrion"/>
    <property type="evidence" value="ECO:0007669"/>
    <property type="project" value="TreeGrafter"/>
</dbReference>
<dbReference type="GO" id="GO:0048675">
    <property type="term" value="P:axon extension"/>
    <property type="evidence" value="ECO:0007669"/>
    <property type="project" value="TreeGrafter"/>
</dbReference>
<name>A0A7R8XHK3_9CRUS</name>
<feature type="compositionally biased region" description="Low complexity" evidence="6">
    <location>
        <begin position="470"/>
        <end position="498"/>
    </location>
</feature>
<dbReference type="GO" id="GO:0005524">
    <property type="term" value="F:ATP binding"/>
    <property type="evidence" value="ECO:0007669"/>
    <property type="project" value="UniProtKB-UniRule"/>
</dbReference>
<keyword evidence="4 5" id="KW-0067">ATP-binding</keyword>
<dbReference type="PANTHER" id="PTHR24348">
    <property type="entry name" value="SERINE/THREONINE-PROTEIN KINASE UNC-51-RELATED"/>
    <property type="match status" value="1"/>
</dbReference>
<evidence type="ECO:0000256" key="1">
    <source>
        <dbReference type="ARBA" id="ARBA00022679"/>
    </source>
</evidence>
<evidence type="ECO:0000256" key="2">
    <source>
        <dbReference type="ARBA" id="ARBA00022741"/>
    </source>
</evidence>
<keyword evidence="3" id="KW-0418">Kinase</keyword>
<keyword evidence="2 5" id="KW-0547">Nucleotide-binding</keyword>
<proteinExistence type="predicted"/>
<dbReference type="InterPro" id="IPR000719">
    <property type="entry name" value="Prot_kinase_dom"/>
</dbReference>